<dbReference type="AlphaFoldDB" id="A0A2W5Z4M1"/>
<reference evidence="6 7" key="1">
    <citation type="journal article" date="2017" name="Nature">
        <title>Atmospheric trace gases support primary production in Antarctic desert surface soil.</title>
        <authorList>
            <person name="Ji M."/>
            <person name="Greening C."/>
            <person name="Vanwonterghem I."/>
            <person name="Carere C.R."/>
            <person name="Bay S.K."/>
            <person name="Steen J.A."/>
            <person name="Montgomery K."/>
            <person name="Lines T."/>
            <person name="Beardall J."/>
            <person name="van Dorst J."/>
            <person name="Snape I."/>
            <person name="Stott M.B."/>
            <person name="Hugenholtz P."/>
            <person name="Ferrari B.C."/>
        </authorList>
    </citation>
    <scope>NUCLEOTIDE SEQUENCE [LARGE SCALE GENOMIC DNA]</scope>
    <source>
        <strain evidence="6">RRmetagenome_bin12</strain>
    </source>
</reference>
<organism evidence="6 7">
    <name type="scientific">Candidatus Aeolococcus gillhamiae</name>
    <dbReference type="NCBI Taxonomy" id="3127015"/>
    <lineage>
        <taxon>Bacteria</taxon>
        <taxon>Bacillati</taxon>
        <taxon>Candidatus Dormiibacterota</taxon>
        <taxon>Candidatus Dormibacteria</taxon>
        <taxon>Candidatus Aeolococcales</taxon>
        <taxon>Candidatus Aeolococcaceae</taxon>
        <taxon>Candidatus Aeolococcus</taxon>
    </lineage>
</organism>
<evidence type="ECO:0000256" key="4">
    <source>
        <dbReference type="ARBA" id="ARBA00022840"/>
    </source>
</evidence>
<evidence type="ECO:0000256" key="2">
    <source>
        <dbReference type="ARBA" id="ARBA00022448"/>
    </source>
</evidence>
<proteinExistence type="inferred from homology"/>
<comment type="similarity">
    <text evidence="1">Belongs to the ABC transporter superfamily.</text>
</comment>
<comment type="caution">
    <text evidence="6">The sequence shown here is derived from an EMBL/GenBank/DDBJ whole genome shotgun (WGS) entry which is preliminary data.</text>
</comment>
<dbReference type="GO" id="GO:0055085">
    <property type="term" value="P:transmembrane transport"/>
    <property type="evidence" value="ECO:0007669"/>
    <property type="project" value="UniProtKB-ARBA"/>
</dbReference>
<dbReference type="InterPro" id="IPR027417">
    <property type="entry name" value="P-loop_NTPase"/>
</dbReference>
<dbReference type="Gene3D" id="3.40.50.300">
    <property type="entry name" value="P-loop containing nucleotide triphosphate hydrolases"/>
    <property type="match status" value="2"/>
</dbReference>
<keyword evidence="2" id="KW-0813">Transport</keyword>
<dbReference type="PANTHER" id="PTHR43776:SF7">
    <property type="entry name" value="D,D-DIPEPTIDE TRANSPORT ATP-BINDING PROTEIN DDPF-RELATED"/>
    <property type="match status" value="1"/>
</dbReference>
<keyword evidence="3" id="KW-0547">Nucleotide-binding</keyword>
<dbReference type="Pfam" id="PF08352">
    <property type="entry name" value="oligo_HPY"/>
    <property type="match status" value="2"/>
</dbReference>
<keyword evidence="4" id="KW-0067">ATP-binding</keyword>
<dbReference type="GO" id="GO:0015833">
    <property type="term" value="P:peptide transport"/>
    <property type="evidence" value="ECO:0007669"/>
    <property type="project" value="InterPro"/>
</dbReference>
<protein>
    <submittedName>
        <fullName evidence="6">Peptide ABC transporter substrate-binding protein</fullName>
    </submittedName>
</protein>
<feature type="domain" description="ABC transporter" evidence="5">
    <location>
        <begin position="81"/>
        <end position="324"/>
    </location>
</feature>
<dbReference type="GO" id="GO:0016887">
    <property type="term" value="F:ATP hydrolysis activity"/>
    <property type="evidence" value="ECO:0007669"/>
    <property type="project" value="InterPro"/>
</dbReference>
<dbReference type="InterPro" id="IPR013563">
    <property type="entry name" value="Oligopep_ABC_C"/>
</dbReference>
<dbReference type="SMART" id="SM00382">
    <property type="entry name" value="AAA"/>
    <property type="match status" value="1"/>
</dbReference>
<evidence type="ECO:0000313" key="6">
    <source>
        <dbReference type="EMBL" id="PZR80252.1"/>
    </source>
</evidence>
<dbReference type="EMBL" id="QHBU01000163">
    <property type="protein sequence ID" value="PZR80252.1"/>
    <property type="molecule type" value="Genomic_DNA"/>
</dbReference>
<dbReference type="InterPro" id="IPR003439">
    <property type="entry name" value="ABC_transporter-like_ATP-bd"/>
</dbReference>
<dbReference type="Proteomes" id="UP000248724">
    <property type="component" value="Unassembled WGS sequence"/>
</dbReference>
<dbReference type="PROSITE" id="PS00211">
    <property type="entry name" value="ABC_TRANSPORTER_1"/>
    <property type="match status" value="1"/>
</dbReference>
<dbReference type="PROSITE" id="PS50893">
    <property type="entry name" value="ABC_TRANSPORTER_2"/>
    <property type="match status" value="1"/>
</dbReference>
<dbReference type="InterPro" id="IPR050319">
    <property type="entry name" value="ABC_transp_ATP-bind"/>
</dbReference>
<evidence type="ECO:0000256" key="3">
    <source>
        <dbReference type="ARBA" id="ARBA00022741"/>
    </source>
</evidence>
<dbReference type="GO" id="GO:0005524">
    <property type="term" value="F:ATP binding"/>
    <property type="evidence" value="ECO:0007669"/>
    <property type="project" value="UniProtKB-KW"/>
</dbReference>
<sequence>MSIPGAPPDLADLPPGCAFHPRCRFAEKRCTQEEPPLATISTGREVRCWVLMRTVPDPEPVGDGEAAVPATAPSSRADTVLRLEAVHKHYPAAGRGEVRAVDGVSLEVRHGETLGLIGESGCGKSTLARVITQLVPPTSGTVVFEGQDLGRLSGRALRGVRRRLQMVFQDPFASLDPRMTVGAIVAEPLANFGLRREARRSRVAELLELVQLGPQAARRYPHEFSGGQRQRIGIARALALNPSLLVCDEPVSALDVSIQAQIINLFADLQRDLGLTYVFIAHDLAVIGHLADRVAVMYLGKIVELGRVADVYQRPQHPYTKALVEAIPVADPLLERTRRPPPLRGEMPSPLGPRAGCRFHTRCPIARVPGVCKDEEPELCAHGQPGQRAACHFAGQA</sequence>
<evidence type="ECO:0000259" key="5">
    <source>
        <dbReference type="PROSITE" id="PS50893"/>
    </source>
</evidence>
<dbReference type="InterPro" id="IPR003593">
    <property type="entry name" value="AAA+_ATPase"/>
</dbReference>
<evidence type="ECO:0000256" key="1">
    <source>
        <dbReference type="ARBA" id="ARBA00005417"/>
    </source>
</evidence>
<evidence type="ECO:0000313" key="7">
    <source>
        <dbReference type="Proteomes" id="UP000248724"/>
    </source>
</evidence>
<dbReference type="PANTHER" id="PTHR43776">
    <property type="entry name" value="TRANSPORT ATP-BINDING PROTEIN"/>
    <property type="match status" value="1"/>
</dbReference>
<dbReference type="Pfam" id="PF00005">
    <property type="entry name" value="ABC_tran"/>
    <property type="match status" value="1"/>
</dbReference>
<dbReference type="InterPro" id="IPR017871">
    <property type="entry name" value="ABC_transporter-like_CS"/>
</dbReference>
<accession>A0A2W5Z4M1</accession>
<dbReference type="CDD" id="cd03257">
    <property type="entry name" value="ABC_NikE_OppD_transporters"/>
    <property type="match status" value="1"/>
</dbReference>
<gene>
    <name evidence="6" type="ORF">DLM65_08665</name>
</gene>
<dbReference type="FunFam" id="3.40.50.300:FF:000016">
    <property type="entry name" value="Oligopeptide ABC transporter ATP-binding component"/>
    <property type="match status" value="1"/>
</dbReference>
<name>A0A2W5Z4M1_9BACT</name>
<dbReference type="SUPFAM" id="SSF52540">
    <property type="entry name" value="P-loop containing nucleoside triphosphate hydrolases"/>
    <property type="match status" value="1"/>
</dbReference>
<dbReference type="NCBIfam" id="TIGR01727">
    <property type="entry name" value="oligo_HPY"/>
    <property type="match status" value="2"/>
</dbReference>